<dbReference type="GO" id="GO:0016740">
    <property type="term" value="F:transferase activity"/>
    <property type="evidence" value="ECO:0007669"/>
    <property type="project" value="UniProtKB-KW"/>
</dbReference>
<evidence type="ECO:0000256" key="2">
    <source>
        <dbReference type="SAM" id="MobiDB-lite"/>
    </source>
</evidence>
<dbReference type="PANTHER" id="PTHR48207">
    <property type="entry name" value="SUCCINATE--HYDROXYMETHYLGLUTARATE COA-TRANSFERASE"/>
    <property type="match status" value="1"/>
</dbReference>
<dbReference type="Pfam" id="PF02515">
    <property type="entry name" value="CoA_transf_3"/>
    <property type="match status" value="2"/>
</dbReference>
<dbReference type="EC" id="2.8.3.-" evidence="3"/>
<dbReference type="InterPro" id="IPR044855">
    <property type="entry name" value="CoA-Trfase_III_dom3_sf"/>
</dbReference>
<evidence type="ECO:0000256" key="1">
    <source>
        <dbReference type="ARBA" id="ARBA00022679"/>
    </source>
</evidence>
<dbReference type="InterPro" id="IPR023606">
    <property type="entry name" value="CoA-Trfase_III_dom_1_sf"/>
</dbReference>
<dbReference type="PANTHER" id="PTHR48207:SF3">
    <property type="entry name" value="SUCCINATE--HYDROXYMETHYLGLUTARATE COA-TRANSFERASE"/>
    <property type="match status" value="1"/>
</dbReference>
<sequence length="826" mass="89553">MGSKESANSSERPVEPPLRGCVVVDVSSGIAGAYCTKLLADGGAEIIKVEAPEGDSLRRWSASLARIDPGSDGALFSFLAGSKKSVVAAPGVAADLELVDDLLAAADVVVWSPGSRLAEHPRLAPAALRRAHRHLVVTAITPFGLDGPWHDRPATEFTLQAWSGGIVGLGRGAPDRAPVHVGGRIGEWFAGAYASAATMTSRLRTLGSGAGELVDLSVLETQILGLTYFPVSFFDALGRPFRTERRLSVPGVTTAADGLVAVGCGTAQQWFDLCAMVGHPEWIEEDPAPAITQRANEKAPEIFAWFAEQPAEVIRDLATAFRIPNGPVVNGANATTTDHHVARRFFTVNPRDGFVQPGPPYRTTPTLLCDPRPAPRLGEHTEEYRARRRKRPRTAGRTAPQPLPFEHLRVLDLTTFWAGPSCTHYLGMLGAEVIHVESAGHPDGTRLIAGVPPSEEQWWEKSPVFSGLNTNKKGLTLDFRSDRGRDLLRRLAATCEVIVENYTPRVLEQIGLDYPAVRRLRPDAIMVRMPGFGLDGPWRDNPAFAYVIEDTSGLTWLTGHPDGNPVEPYSIGDPNAGVHALNALLLALEHRRRTGHGVLVEAAMVEAALNVAAEQVIEYSAYGALLQRDGNRGPCAAPQNLYRASGVDEFGREDCWVAIAVATDAQWRRLREALGTPFWALDPELSSAPGRRRRHDLIDERLAEWCAQRDSDEIVRILWDAGVPVAKVMQPHRQFELPQLQFREFFEPVAHPVAETARHSTVPVRFSAGPRRFHRGPAPLLGQHNTELLTAVGLSETEIRALEADGVIGGLPGGGAVVGEIRIAIG</sequence>
<name>A0ABU6ARR6_9NOCA</name>
<protein>
    <submittedName>
        <fullName evidence="3">CoA transferase</fullName>
        <ecNumber evidence="3">2.8.3.-</ecNumber>
    </submittedName>
</protein>
<reference evidence="3 4" key="1">
    <citation type="submission" date="2023-12" db="EMBL/GenBank/DDBJ databases">
        <title>novel species in genus Nocarida.</title>
        <authorList>
            <person name="Li Z."/>
        </authorList>
    </citation>
    <scope>NUCLEOTIDE SEQUENCE [LARGE SCALE GENOMIC DNA]</scope>
    <source>
        <strain evidence="3 4">CDC186</strain>
    </source>
</reference>
<keyword evidence="4" id="KW-1185">Reference proteome</keyword>
<dbReference type="InterPro" id="IPR003673">
    <property type="entry name" value="CoA-Trfase_fam_III"/>
</dbReference>
<keyword evidence="1 3" id="KW-0808">Transferase</keyword>
<accession>A0ABU6ARR6</accession>
<evidence type="ECO:0000313" key="3">
    <source>
        <dbReference type="EMBL" id="MEB3510156.1"/>
    </source>
</evidence>
<comment type="caution">
    <text evidence="3">The sequence shown here is derived from an EMBL/GenBank/DDBJ whole genome shotgun (WGS) entry which is preliminary data.</text>
</comment>
<dbReference type="RefSeq" id="WP_195079159.1">
    <property type="nucleotide sequence ID" value="NZ_JAYESH010000003.1"/>
</dbReference>
<dbReference type="Gene3D" id="3.30.1540.10">
    <property type="entry name" value="formyl-coa transferase, domain 3"/>
    <property type="match status" value="2"/>
</dbReference>
<gene>
    <name evidence="3" type="ORF">U3653_09020</name>
</gene>
<organism evidence="3 4">
    <name type="scientific">Nocardia implantans</name>
    <dbReference type="NCBI Taxonomy" id="3108168"/>
    <lineage>
        <taxon>Bacteria</taxon>
        <taxon>Bacillati</taxon>
        <taxon>Actinomycetota</taxon>
        <taxon>Actinomycetes</taxon>
        <taxon>Mycobacteriales</taxon>
        <taxon>Nocardiaceae</taxon>
        <taxon>Nocardia</taxon>
    </lineage>
</organism>
<proteinExistence type="predicted"/>
<dbReference type="InterPro" id="IPR050483">
    <property type="entry name" value="CoA-transferase_III_domain"/>
</dbReference>
<evidence type="ECO:0000313" key="4">
    <source>
        <dbReference type="Proteomes" id="UP001348098"/>
    </source>
</evidence>
<dbReference type="EMBL" id="JAYKYQ010000003">
    <property type="protein sequence ID" value="MEB3510156.1"/>
    <property type="molecule type" value="Genomic_DNA"/>
</dbReference>
<dbReference type="Gene3D" id="3.40.50.10540">
    <property type="entry name" value="Crotonobetainyl-coa:carnitine coa-transferase, domain 1"/>
    <property type="match status" value="2"/>
</dbReference>
<dbReference type="SUPFAM" id="SSF89796">
    <property type="entry name" value="CoA-transferase family III (CaiB/BaiF)"/>
    <property type="match status" value="2"/>
</dbReference>
<dbReference type="Proteomes" id="UP001348098">
    <property type="component" value="Unassembled WGS sequence"/>
</dbReference>
<feature type="region of interest" description="Disordered" evidence="2">
    <location>
        <begin position="354"/>
        <end position="401"/>
    </location>
</feature>